<evidence type="ECO:0000256" key="3">
    <source>
        <dbReference type="ARBA" id="ARBA00022980"/>
    </source>
</evidence>
<evidence type="ECO:0000256" key="8">
    <source>
        <dbReference type="ARBA" id="ARBA00035185"/>
    </source>
</evidence>
<dbReference type="GO" id="GO:0003735">
    <property type="term" value="F:structural constituent of ribosome"/>
    <property type="evidence" value="ECO:0007669"/>
    <property type="project" value="TreeGrafter"/>
</dbReference>
<comment type="similarity">
    <text evidence="2">Belongs to the mitochondrion-specific ribosomal protein mL67 family.</text>
</comment>
<evidence type="ECO:0000256" key="4">
    <source>
        <dbReference type="ARBA" id="ARBA00023015"/>
    </source>
</evidence>
<dbReference type="OrthoDB" id="5333655at2759"/>
<dbReference type="EMBL" id="KV454015">
    <property type="protein sequence ID" value="ODV94743.1"/>
    <property type="molecule type" value="Genomic_DNA"/>
</dbReference>
<gene>
    <name evidence="10" type="ORF">PACTADRAFT_34499</name>
</gene>
<evidence type="ECO:0000256" key="9">
    <source>
        <dbReference type="ARBA" id="ARBA00035511"/>
    </source>
</evidence>
<evidence type="ECO:0000313" key="11">
    <source>
        <dbReference type="Proteomes" id="UP000094236"/>
    </source>
</evidence>
<evidence type="ECO:0000256" key="1">
    <source>
        <dbReference type="ARBA" id="ARBA00004173"/>
    </source>
</evidence>
<keyword evidence="6" id="KW-0804">Transcription</keyword>
<organism evidence="10 11">
    <name type="scientific">Pachysolen tannophilus NRRL Y-2460</name>
    <dbReference type="NCBI Taxonomy" id="669874"/>
    <lineage>
        <taxon>Eukaryota</taxon>
        <taxon>Fungi</taxon>
        <taxon>Dikarya</taxon>
        <taxon>Ascomycota</taxon>
        <taxon>Saccharomycotina</taxon>
        <taxon>Pichiomycetes</taxon>
        <taxon>Pachysolenaceae</taxon>
        <taxon>Pachysolen</taxon>
    </lineage>
</organism>
<dbReference type="GO" id="GO:0005840">
    <property type="term" value="C:ribosome"/>
    <property type="evidence" value="ECO:0007669"/>
    <property type="project" value="UniProtKB-KW"/>
</dbReference>
<dbReference type="GO" id="GO:0003697">
    <property type="term" value="F:single-stranded DNA binding"/>
    <property type="evidence" value="ECO:0007669"/>
    <property type="project" value="InterPro"/>
</dbReference>
<evidence type="ECO:0000256" key="6">
    <source>
        <dbReference type="ARBA" id="ARBA00023163"/>
    </source>
</evidence>
<dbReference type="Pfam" id="PF12829">
    <property type="entry name" value="Mhr1"/>
    <property type="match status" value="1"/>
</dbReference>
<reference evidence="11" key="1">
    <citation type="submission" date="2016-05" db="EMBL/GenBank/DDBJ databases">
        <title>Comparative genomics of biotechnologically important yeasts.</title>
        <authorList>
            <consortium name="DOE Joint Genome Institute"/>
            <person name="Riley R."/>
            <person name="Haridas S."/>
            <person name="Wolfe K.H."/>
            <person name="Lopes M.R."/>
            <person name="Hittinger C.T."/>
            <person name="Goker M."/>
            <person name="Salamov A."/>
            <person name="Wisecaver J."/>
            <person name="Long T.M."/>
            <person name="Aerts A.L."/>
            <person name="Barry K."/>
            <person name="Choi C."/>
            <person name="Clum A."/>
            <person name="Coughlan A.Y."/>
            <person name="Deshpande S."/>
            <person name="Douglass A.P."/>
            <person name="Hanson S.J."/>
            <person name="Klenk H.-P."/>
            <person name="Labutti K."/>
            <person name="Lapidus A."/>
            <person name="Lindquist E."/>
            <person name="Lipzen A."/>
            <person name="Meier-Kolthoff J.P."/>
            <person name="Ohm R.A."/>
            <person name="Otillar R.P."/>
            <person name="Pangilinan J."/>
            <person name="Peng Y."/>
            <person name="Rokas A."/>
            <person name="Rosa C.A."/>
            <person name="Scheuner C."/>
            <person name="Sibirny A.A."/>
            <person name="Slot J.C."/>
            <person name="Stielow J.B."/>
            <person name="Sun H."/>
            <person name="Kurtzman C.P."/>
            <person name="Blackwell M."/>
            <person name="Grigoriev I.V."/>
            <person name="Jeffries T.W."/>
        </authorList>
    </citation>
    <scope>NUCLEOTIDE SEQUENCE [LARGE SCALE GENOMIC DNA]</scope>
    <source>
        <strain evidence="11">NRRL Y-2460</strain>
    </source>
</reference>
<accession>A0A1E4TSK5</accession>
<keyword evidence="4" id="KW-0805">Transcription regulation</keyword>
<keyword evidence="3" id="KW-0689">Ribosomal protein</keyword>
<dbReference type="GO" id="GO:0005739">
    <property type="term" value="C:mitochondrion"/>
    <property type="evidence" value="ECO:0007669"/>
    <property type="project" value="UniProtKB-SubCell"/>
</dbReference>
<dbReference type="GO" id="GO:0000150">
    <property type="term" value="F:DNA strand exchange activity"/>
    <property type="evidence" value="ECO:0007669"/>
    <property type="project" value="InterPro"/>
</dbReference>
<dbReference type="GO" id="GO:1990904">
    <property type="term" value="C:ribonucleoprotein complex"/>
    <property type="evidence" value="ECO:0007669"/>
    <property type="project" value="UniProtKB-KW"/>
</dbReference>
<keyword evidence="11" id="KW-1185">Reference proteome</keyword>
<dbReference type="STRING" id="669874.A0A1E4TSK5"/>
<keyword evidence="7" id="KW-0687">Ribonucleoprotein</keyword>
<keyword evidence="5" id="KW-0496">Mitochondrion</keyword>
<evidence type="ECO:0000256" key="2">
    <source>
        <dbReference type="ARBA" id="ARBA00010741"/>
    </source>
</evidence>
<name>A0A1E4TSK5_PACTA</name>
<dbReference type="PANTHER" id="PTHR28184">
    <property type="entry name" value="MITOCHONDRIAL HOMOLOGOUS RECOMBINATION PROTEIN 1"/>
    <property type="match status" value="1"/>
</dbReference>
<dbReference type="AlphaFoldDB" id="A0A1E4TSK5"/>
<evidence type="ECO:0000313" key="10">
    <source>
        <dbReference type="EMBL" id="ODV94743.1"/>
    </source>
</evidence>
<dbReference type="InterPro" id="IPR024629">
    <property type="entry name" value="Ribosomal_mL67"/>
</dbReference>
<evidence type="ECO:0000256" key="7">
    <source>
        <dbReference type="ARBA" id="ARBA00023274"/>
    </source>
</evidence>
<proteinExistence type="inferred from homology"/>
<comment type="subcellular location">
    <subcellularLocation>
        <location evidence="1">Mitochondrion</location>
    </subcellularLocation>
</comment>
<evidence type="ECO:0000256" key="5">
    <source>
        <dbReference type="ARBA" id="ARBA00023128"/>
    </source>
</evidence>
<dbReference type="PANTHER" id="PTHR28184:SF1">
    <property type="entry name" value="LARGE RIBOSOMAL SUBUNIT PROTEIN ML67"/>
    <property type="match status" value="1"/>
</dbReference>
<sequence length="198" mass="23832">MSNKFRSAKWLEKNGFAPQVYLFRNIESGQVVYSQLPHLNNYQIKQQFKRPNWENKKPTKRRDIWQIMAVADFESFDKAVVAYNGLVELRYMRDVTKRKEAESMRKRNSDGNIWYSAQFRPSYSQESIADLSAVVDEFKFKTKIYWEDIWRKGDDKYWNLDLAQHLEFPQKILVDRSVILNELRENSRISKFKRNSKD</sequence>
<protein>
    <recommendedName>
        <fullName evidence="8">Large ribosomal subunit protein mL67</fullName>
    </recommendedName>
    <alternativeName>
        <fullName evidence="9">Mitochondrial homologous recombination protein 1</fullName>
    </alternativeName>
</protein>
<dbReference type="Proteomes" id="UP000094236">
    <property type="component" value="Unassembled WGS sequence"/>
</dbReference>